<sequence length="539" mass="59563">MDSALLYIVMALGVSTVLNLFLKRMGVSQIIGYIITGTILVYAFDLREMNNSHTLEYIGEFGIVFLMFTIGLEISLRKMNSMKTEIFFNGAMQVIFTALVVYAVSHYIFSLESKSAIILSLAFALSSTAVVLSYLKSSKEIHNPYGQRAAGILIFQDIAVIPILIFLSFLTSEGDQSVGVILRDTFISAVIVMVLLFVVGKRVITWLLHFSASSEVDELFMGSVLFIVVAASLFASYMGFTYSLGAFVAGMVIAETKYHHKVESDIAPFKDILLGTFFIIVGMKIDVLYFIDNIGIIIGIFTLVLVLKAVIMYLLLRITSSHVLSLKTALALSQVGEFSFVIFAVASMGGLLDKELEALFILVVIFSMIVTPFFISRINKLVGRITHFEYLGLDTSDFISRKNHVILCGYSIVGKFAAKSLDKIAAPYVIIDNNPKHVQEALAEGKEAYLGDMSKLSLLEAIHAESSAGVIVTLDNMDKKRAICEAILAHTKNINLIVKVATLRDKNNLKDLDITSVIDSKEEIGRILVERMITCKLKY</sequence>
<dbReference type="Pfam" id="PF02254">
    <property type="entry name" value="TrkA_N"/>
    <property type="match status" value="1"/>
</dbReference>
<keyword evidence="3" id="KW-0050">Antiport</keyword>
<feature type="transmembrane region" description="Helical" evidence="10">
    <location>
        <begin position="86"/>
        <end position="109"/>
    </location>
</feature>
<dbReference type="InterPro" id="IPR006153">
    <property type="entry name" value="Cation/H_exchanger_TM"/>
</dbReference>
<proteinExistence type="predicted"/>
<feature type="transmembrane region" description="Helical" evidence="10">
    <location>
        <begin position="115"/>
        <end position="137"/>
    </location>
</feature>
<keyword evidence="6" id="KW-0630">Potassium</keyword>
<protein>
    <submittedName>
        <fullName evidence="13">Cation:proton antiporter</fullName>
    </submittedName>
</protein>
<dbReference type="GO" id="GO:0006813">
    <property type="term" value="P:potassium ion transport"/>
    <property type="evidence" value="ECO:0007669"/>
    <property type="project" value="UniProtKB-KW"/>
</dbReference>
<feature type="domain" description="RCK N-terminal" evidence="12">
    <location>
        <begin position="405"/>
        <end position="518"/>
    </location>
</feature>
<gene>
    <name evidence="13" type="ORF">HUE88_13605</name>
</gene>
<feature type="transmembrane region" description="Helical" evidence="10">
    <location>
        <begin position="57"/>
        <end position="74"/>
    </location>
</feature>
<name>A0A7S7RN58_9BACT</name>
<evidence type="ECO:0000256" key="8">
    <source>
        <dbReference type="ARBA" id="ARBA00023065"/>
    </source>
</evidence>
<feature type="transmembrane region" description="Helical" evidence="10">
    <location>
        <begin position="27"/>
        <end position="45"/>
    </location>
</feature>
<accession>A0A7S7RN58</accession>
<comment type="subcellular location">
    <subcellularLocation>
        <location evidence="1">Membrane</location>
        <topology evidence="1">Multi-pass membrane protein</topology>
    </subcellularLocation>
</comment>
<evidence type="ECO:0000256" key="9">
    <source>
        <dbReference type="ARBA" id="ARBA00023136"/>
    </source>
</evidence>
<keyword evidence="5 10" id="KW-0812">Transmembrane</keyword>
<dbReference type="Proteomes" id="UP000593994">
    <property type="component" value="Chromosome"/>
</dbReference>
<feature type="transmembrane region" description="Helical" evidence="10">
    <location>
        <begin position="219"/>
        <end position="238"/>
    </location>
</feature>
<organism evidence="13 14">
    <name type="scientific">Candidatus Sulfurimonas baltica</name>
    <dbReference type="NCBI Taxonomy" id="2740404"/>
    <lineage>
        <taxon>Bacteria</taxon>
        <taxon>Pseudomonadati</taxon>
        <taxon>Campylobacterota</taxon>
        <taxon>Epsilonproteobacteria</taxon>
        <taxon>Campylobacterales</taxon>
        <taxon>Sulfurimonadaceae</taxon>
        <taxon>Sulfurimonas</taxon>
    </lineage>
</organism>
<evidence type="ECO:0000256" key="5">
    <source>
        <dbReference type="ARBA" id="ARBA00022692"/>
    </source>
</evidence>
<dbReference type="GO" id="GO:0015297">
    <property type="term" value="F:antiporter activity"/>
    <property type="evidence" value="ECO:0007669"/>
    <property type="project" value="UniProtKB-KW"/>
</dbReference>
<feature type="transmembrane region" description="Helical" evidence="10">
    <location>
        <begin position="328"/>
        <end position="352"/>
    </location>
</feature>
<evidence type="ECO:0000256" key="2">
    <source>
        <dbReference type="ARBA" id="ARBA00022448"/>
    </source>
</evidence>
<dbReference type="Pfam" id="PF00999">
    <property type="entry name" value="Na_H_Exchanger"/>
    <property type="match status" value="1"/>
</dbReference>
<dbReference type="RefSeq" id="WP_194369830.1">
    <property type="nucleotide sequence ID" value="NZ_CP054492.1"/>
</dbReference>
<evidence type="ECO:0000313" key="14">
    <source>
        <dbReference type="Proteomes" id="UP000593994"/>
    </source>
</evidence>
<feature type="transmembrane region" description="Helical" evidence="10">
    <location>
        <begin position="149"/>
        <end position="169"/>
    </location>
</feature>
<keyword evidence="2" id="KW-0813">Transport</keyword>
<dbReference type="PANTHER" id="PTHR46157:SF4">
    <property type="entry name" value="K(+) EFFLUX ANTIPORTER 3, CHLOROPLASTIC"/>
    <property type="match status" value="1"/>
</dbReference>
<dbReference type="InterPro" id="IPR038770">
    <property type="entry name" value="Na+/solute_symporter_sf"/>
</dbReference>
<evidence type="ECO:0000313" key="13">
    <source>
        <dbReference type="EMBL" id="QOY52095.1"/>
    </source>
</evidence>
<feature type="transmembrane region" description="Helical" evidence="10">
    <location>
        <begin position="358"/>
        <end position="375"/>
    </location>
</feature>
<dbReference type="KEGG" id="sbal:HUE88_13605"/>
<feature type="transmembrane region" description="Helical" evidence="10">
    <location>
        <begin position="297"/>
        <end position="316"/>
    </location>
</feature>
<keyword evidence="4" id="KW-0633">Potassium transport</keyword>
<dbReference type="Gene3D" id="3.40.50.720">
    <property type="entry name" value="NAD(P)-binding Rossmann-like Domain"/>
    <property type="match status" value="1"/>
</dbReference>
<keyword evidence="8" id="KW-0406">Ion transport</keyword>
<evidence type="ECO:0000256" key="1">
    <source>
        <dbReference type="ARBA" id="ARBA00004141"/>
    </source>
</evidence>
<dbReference type="AlphaFoldDB" id="A0A7S7RN58"/>
<evidence type="ECO:0000259" key="11">
    <source>
        <dbReference type="Pfam" id="PF00999"/>
    </source>
</evidence>
<dbReference type="Gene3D" id="1.20.1530.20">
    <property type="match status" value="1"/>
</dbReference>
<feature type="domain" description="Cation/H+ exchanger transmembrane" evidence="11">
    <location>
        <begin position="17"/>
        <end position="377"/>
    </location>
</feature>
<dbReference type="PANTHER" id="PTHR46157">
    <property type="entry name" value="K(+) EFFLUX ANTIPORTER 3, CHLOROPLASTIC"/>
    <property type="match status" value="1"/>
</dbReference>
<dbReference type="GO" id="GO:0005886">
    <property type="term" value="C:plasma membrane"/>
    <property type="evidence" value="ECO:0007669"/>
    <property type="project" value="TreeGrafter"/>
</dbReference>
<keyword evidence="14" id="KW-1185">Reference proteome</keyword>
<evidence type="ECO:0000256" key="3">
    <source>
        <dbReference type="ARBA" id="ARBA00022449"/>
    </source>
</evidence>
<dbReference type="GO" id="GO:1902600">
    <property type="term" value="P:proton transmembrane transport"/>
    <property type="evidence" value="ECO:0007669"/>
    <property type="project" value="InterPro"/>
</dbReference>
<feature type="transmembrane region" description="Helical" evidence="10">
    <location>
        <begin position="181"/>
        <end position="199"/>
    </location>
</feature>
<evidence type="ECO:0000256" key="7">
    <source>
        <dbReference type="ARBA" id="ARBA00022989"/>
    </source>
</evidence>
<dbReference type="InterPro" id="IPR036291">
    <property type="entry name" value="NAD(P)-bd_dom_sf"/>
</dbReference>
<evidence type="ECO:0000256" key="4">
    <source>
        <dbReference type="ARBA" id="ARBA00022538"/>
    </source>
</evidence>
<reference evidence="13 14" key="1">
    <citation type="submission" date="2020-05" db="EMBL/GenBank/DDBJ databases">
        <title>Sulfurimonas marisnigri, sp. nov., and Sulfurimonas baltica, sp. nov., manganese oxide reducing chemolithoautotrophs of the class Epsilonproteobacteria isolated from the pelagic redoxclines of the Black and Baltic Seas and emended description of the genus Sulfurimonas.</title>
        <authorList>
            <person name="Henkel J.V."/>
            <person name="Laudan C."/>
            <person name="Werner J."/>
            <person name="Neu T."/>
            <person name="Plewe S."/>
            <person name="Sproer C."/>
            <person name="Bunk B."/>
            <person name="Schulz-Vogt H.N."/>
        </authorList>
    </citation>
    <scope>NUCLEOTIDE SEQUENCE [LARGE SCALE GENOMIC DNA]</scope>
    <source>
        <strain evidence="13 14">GD2</strain>
    </source>
</reference>
<dbReference type="SUPFAM" id="SSF51735">
    <property type="entry name" value="NAD(P)-binding Rossmann-fold domains"/>
    <property type="match status" value="1"/>
</dbReference>
<evidence type="ECO:0000259" key="12">
    <source>
        <dbReference type="Pfam" id="PF02254"/>
    </source>
</evidence>
<evidence type="ECO:0000256" key="6">
    <source>
        <dbReference type="ARBA" id="ARBA00022958"/>
    </source>
</evidence>
<keyword evidence="7 10" id="KW-1133">Transmembrane helix</keyword>
<dbReference type="InterPro" id="IPR003148">
    <property type="entry name" value="RCK_N"/>
</dbReference>
<keyword evidence="9 10" id="KW-0472">Membrane</keyword>
<dbReference type="EMBL" id="CP054492">
    <property type="protein sequence ID" value="QOY52095.1"/>
    <property type="molecule type" value="Genomic_DNA"/>
</dbReference>
<evidence type="ECO:0000256" key="10">
    <source>
        <dbReference type="SAM" id="Phobius"/>
    </source>
</evidence>
<feature type="transmembrane region" description="Helical" evidence="10">
    <location>
        <begin position="6"/>
        <end position="22"/>
    </location>
</feature>